<accession>A0A9N9K9I6</accession>
<feature type="non-terminal residue" evidence="1">
    <location>
        <position position="1"/>
    </location>
</feature>
<evidence type="ECO:0000313" key="2">
    <source>
        <dbReference type="Proteomes" id="UP000789405"/>
    </source>
</evidence>
<protein>
    <submittedName>
        <fullName evidence="1">13026_t:CDS:1</fullName>
    </submittedName>
</protein>
<proteinExistence type="predicted"/>
<keyword evidence="2" id="KW-1185">Reference proteome</keyword>
<dbReference type="AlphaFoldDB" id="A0A9N9K9I6"/>
<feature type="non-terminal residue" evidence="1">
    <location>
        <position position="42"/>
    </location>
</feature>
<evidence type="ECO:0000313" key="1">
    <source>
        <dbReference type="EMBL" id="CAG8818668.1"/>
    </source>
</evidence>
<dbReference type="OrthoDB" id="2446068at2759"/>
<gene>
    <name evidence="1" type="ORF">DERYTH_LOCUS26661</name>
</gene>
<name>A0A9N9K9I6_9GLOM</name>
<dbReference type="EMBL" id="CAJVPY010056857">
    <property type="protein sequence ID" value="CAG8818668.1"/>
    <property type="molecule type" value="Genomic_DNA"/>
</dbReference>
<comment type="caution">
    <text evidence="1">The sequence shown here is derived from an EMBL/GenBank/DDBJ whole genome shotgun (WGS) entry which is preliminary data.</text>
</comment>
<organism evidence="1 2">
    <name type="scientific">Dentiscutata erythropus</name>
    <dbReference type="NCBI Taxonomy" id="1348616"/>
    <lineage>
        <taxon>Eukaryota</taxon>
        <taxon>Fungi</taxon>
        <taxon>Fungi incertae sedis</taxon>
        <taxon>Mucoromycota</taxon>
        <taxon>Glomeromycotina</taxon>
        <taxon>Glomeromycetes</taxon>
        <taxon>Diversisporales</taxon>
        <taxon>Gigasporaceae</taxon>
        <taxon>Dentiscutata</taxon>
    </lineage>
</organism>
<dbReference type="Proteomes" id="UP000789405">
    <property type="component" value="Unassembled WGS sequence"/>
</dbReference>
<reference evidence="1" key="1">
    <citation type="submission" date="2021-06" db="EMBL/GenBank/DDBJ databases">
        <authorList>
            <person name="Kallberg Y."/>
            <person name="Tangrot J."/>
            <person name="Rosling A."/>
        </authorList>
    </citation>
    <scope>NUCLEOTIDE SEQUENCE</scope>
    <source>
        <strain evidence="1">MA453B</strain>
    </source>
</reference>
<sequence>ISHAINRHVHLGFNIAQGSDIELAIEGIRGTSVAHLEPKRPK</sequence>